<dbReference type="PANTHER" id="PTHR24286:SF349">
    <property type="entry name" value="CYTOCHROME P450 716A1-RELATED"/>
    <property type="match status" value="1"/>
</dbReference>
<comment type="cofactor">
    <cofactor evidence="1 10">
        <name>heme</name>
        <dbReference type="ChEBI" id="CHEBI:30413"/>
    </cofactor>
</comment>
<dbReference type="PRINTS" id="PR00463">
    <property type="entry name" value="EP450I"/>
</dbReference>
<dbReference type="GO" id="GO:0016020">
    <property type="term" value="C:membrane"/>
    <property type="evidence" value="ECO:0007669"/>
    <property type="project" value="UniProtKB-SubCell"/>
</dbReference>
<keyword evidence="9" id="KW-0472">Membrane</keyword>
<dbReference type="InterPro" id="IPR001128">
    <property type="entry name" value="Cyt_P450"/>
</dbReference>
<keyword evidence="5 10" id="KW-0479">Metal-binding</keyword>
<proteinExistence type="inferred from homology"/>
<dbReference type="PRINTS" id="PR00385">
    <property type="entry name" value="P450"/>
</dbReference>
<evidence type="ECO:0000256" key="11">
    <source>
        <dbReference type="RuleBase" id="RU000461"/>
    </source>
</evidence>
<dbReference type="InterPro" id="IPR017972">
    <property type="entry name" value="Cyt_P450_CS"/>
</dbReference>
<evidence type="ECO:0000256" key="10">
    <source>
        <dbReference type="PIRSR" id="PIRSR602401-1"/>
    </source>
</evidence>
<reference evidence="12 13" key="1">
    <citation type="submission" date="2020-06" db="EMBL/GenBank/DDBJ databases">
        <title>Transcriptomic and genomic resources for Thalictrum thalictroides and T. hernandezii: Facilitating candidate gene discovery in an emerging model plant lineage.</title>
        <authorList>
            <person name="Arias T."/>
            <person name="Riano-Pachon D.M."/>
            <person name="Di Stilio V.S."/>
        </authorList>
    </citation>
    <scope>NUCLEOTIDE SEQUENCE [LARGE SCALE GENOMIC DNA]</scope>
    <source>
        <strain evidence="13">cv. WT478/WT964</strain>
        <tissue evidence="12">Leaves</tissue>
    </source>
</reference>
<evidence type="ECO:0000256" key="5">
    <source>
        <dbReference type="ARBA" id="ARBA00022723"/>
    </source>
</evidence>
<dbReference type="Pfam" id="PF00067">
    <property type="entry name" value="p450"/>
    <property type="match status" value="1"/>
</dbReference>
<dbReference type="InterPro" id="IPR036396">
    <property type="entry name" value="Cyt_P450_sf"/>
</dbReference>
<dbReference type="EMBL" id="JABWDY010043931">
    <property type="protein sequence ID" value="KAF5175528.1"/>
    <property type="molecule type" value="Genomic_DNA"/>
</dbReference>
<evidence type="ECO:0000313" key="12">
    <source>
        <dbReference type="EMBL" id="KAF5175528.1"/>
    </source>
</evidence>
<comment type="caution">
    <text evidence="12">The sequence shown here is derived from an EMBL/GenBank/DDBJ whole genome shotgun (WGS) entry which is preliminary data.</text>
</comment>
<keyword evidence="7 10" id="KW-0408">Iron</keyword>
<feature type="binding site" description="axial binding residue" evidence="10">
    <location>
        <position position="292"/>
    </location>
    <ligand>
        <name>heme</name>
        <dbReference type="ChEBI" id="CHEBI:30413"/>
    </ligand>
    <ligandPart>
        <name>Fe</name>
        <dbReference type="ChEBI" id="CHEBI:18248"/>
    </ligandPart>
</feature>
<sequence length="345" mass="39317">MIPGFLKPEALQRYVETMDTITKQHLKNNWENRKEVMVFPLSKGYTFAIACKLFMGIDDPIQLARFADPIAILTSGIQAIPINLPGTTFNKAIKASVLIRKDLEKIIKQRKMDLAEKKASPMQDILSHMLLASDENGTFMTEMEIADKILALLIGGHDASSAAVTFVIKFLAELPHIYNEVRREQMEILKSKGSREFLNWEDIQKMKYSWNVACEVMRLAPPSQGAFREALTDFTYNGFYIPKGWKFYWSTNSTHKNPTYFPNPEKFDPSRYEGNGPAPYTYVPFGGGPRMCPGNEFARLEILVFMHNVVTKFKWEKILPDEKTVVNITPIPAKGLPIRLEPQVC</sequence>
<dbReference type="GO" id="GO:0004497">
    <property type="term" value="F:monooxygenase activity"/>
    <property type="evidence" value="ECO:0007669"/>
    <property type="project" value="UniProtKB-KW"/>
</dbReference>
<accession>A0A7J6USR3</accession>
<keyword evidence="13" id="KW-1185">Reference proteome</keyword>
<evidence type="ECO:0000256" key="8">
    <source>
        <dbReference type="ARBA" id="ARBA00023033"/>
    </source>
</evidence>
<dbReference type="GO" id="GO:0016705">
    <property type="term" value="F:oxidoreductase activity, acting on paired donors, with incorporation or reduction of molecular oxygen"/>
    <property type="evidence" value="ECO:0007669"/>
    <property type="project" value="InterPro"/>
</dbReference>
<dbReference type="AlphaFoldDB" id="A0A7J6USR3"/>
<keyword evidence="6 11" id="KW-0560">Oxidoreductase</keyword>
<dbReference type="OrthoDB" id="1372046at2759"/>
<evidence type="ECO:0000313" key="13">
    <source>
        <dbReference type="Proteomes" id="UP000554482"/>
    </source>
</evidence>
<keyword evidence="8 11" id="KW-0503">Monooxygenase</keyword>
<keyword evidence="4 10" id="KW-0349">Heme</keyword>
<evidence type="ECO:0000256" key="4">
    <source>
        <dbReference type="ARBA" id="ARBA00022617"/>
    </source>
</evidence>
<comment type="similarity">
    <text evidence="3 11">Belongs to the cytochrome P450 family.</text>
</comment>
<evidence type="ECO:0000256" key="9">
    <source>
        <dbReference type="ARBA" id="ARBA00023136"/>
    </source>
</evidence>
<dbReference type="GO" id="GO:0016125">
    <property type="term" value="P:sterol metabolic process"/>
    <property type="evidence" value="ECO:0007669"/>
    <property type="project" value="TreeGrafter"/>
</dbReference>
<evidence type="ECO:0000256" key="7">
    <source>
        <dbReference type="ARBA" id="ARBA00023004"/>
    </source>
</evidence>
<comment type="subcellular location">
    <subcellularLocation>
        <location evidence="2">Membrane</location>
    </subcellularLocation>
</comment>
<name>A0A7J6USR3_THATH</name>
<dbReference type="InterPro" id="IPR002401">
    <property type="entry name" value="Cyt_P450_E_grp-I"/>
</dbReference>
<dbReference type="GO" id="GO:0044550">
    <property type="term" value="P:secondary metabolite biosynthetic process"/>
    <property type="evidence" value="ECO:0007669"/>
    <property type="project" value="UniProtKB-ARBA"/>
</dbReference>
<dbReference type="Proteomes" id="UP000554482">
    <property type="component" value="Unassembled WGS sequence"/>
</dbReference>
<dbReference type="PANTHER" id="PTHR24286">
    <property type="entry name" value="CYTOCHROME P450 26"/>
    <property type="match status" value="1"/>
</dbReference>
<dbReference type="SUPFAM" id="SSF48264">
    <property type="entry name" value="Cytochrome P450"/>
    <property type="match status" value="1"/>
</dbReference>
<dbReference type="FunFam" id="1.10.630.10:FF:000022">
    <property type="entry name" value="Taxadiene 5-alpha hydroxylase"/>
    <property type="match status" value="1"/>
</dbReference>
<evidence type="ECO:0000256" key="2">
    <source>
        <dbReference type="ARBA" id="ARBA00004370"/>
    </source>
</evidence>
<dbReference type="GO" id="GO:0020037">
    <property type="term" value="F:heme binding"/>
    <property type="evidence" value="ECO:0007669"/>
    <property type="project" value="InterPro"/>
</dbReference>
<dbReference type="Gene3D" id="1.10.630.10">
    <property type="entry name" value="Cytochrome P450"/>
    <property type="match status" value="1"/>
</dbReference>
<dbReference type="GO" id="GO:0005506">
    <property type="term" value="F:iron ion binding"/>
    <property type="evidence" value="ECO:0007669"/>
    <property type="project" value="InterPro"/>
</dbReference>
<evidence type="ECO:0000256" key="1">
    <source>
        <dbReference type="ARBA" id="ARBA00001971"/>
    </source>
</evidence>
<protein>
    <submittedName>
        <fullName evidence="12">Cytochrome p450</fullName>
    </submittedName>
</protein>
<evidence type="ECO:0000256" key="3">
    <source>
        <dbReference type="ARBA" id="ARBA00010617"/>
    </source>
</evidence>
<dbReference type="CDD" id="cd11043">
    <property type="entry name" value="CYP90-like"/>
    <property type="match status" value="1"/>
</dbReference>
<dbReference type="PROSITE" id="PS00086">
    <property type="entry name" value="CYTOCHROME_P450"/>
    <property type="match status" value="1"/>
</dbReference>
<organism evidence="12 13">
    <name type="scientific">Thalictrum thalictroides</name>
    <name type="common">Rue-anemone</name>
    <name type="synonym">Anemone thalictroides</name>
    <dbReference type="NCBI Taxonomy" id="46969"/>
    <lineage>
        <taxon>Eukaryota</taxon>
        <taxon>Viridiplantae</taxon>
        <taxon>Streptophyta</taxon>
        <taxon>Embryophyta</taxon>
        <taxon>Tracheophyta</taxon>
        <taxon>Spermatophyta</taxon>
        <taxon>Magnoliopsida</taxon>
        <taxon>Ranunculales</taxon>
        <taxon>Ranunculaceae</taxon>
        <taxon>Thalictroideae</taxon>
        <taxon>Thalictrum</taxon>
    </lineage>
</organism>
<gene>
    <name evidence="12" type="ORF">FRX31_034885</name>
</gene>
<evidence type="ECO:0000256" key="6">
    <source>
        <dbReference type="ARBA" id="ARBA00023002"/>
    </source>
</evidence>